<gene>
    <name evidence="2" type="ORF">L9F63_022353</name>
</gene>
<reference evidence="2" key="1">
    <citation type="journal article" date="2023" name="IScience">
        <title>Live-bearing cockroach genome reveals convergent evolutionary mechanisms linked to viviparity in insects and beyond.</title>
        <authorList>
            <person name="Fouks B."/>
            <person name="Harrison M.C."/>
            <person name="Mikhailova A.A."/>
            <person name="Marchal E."/>
            <person name="English S."/>
            <person name="Carruthers M."/>
            <person name="Jennings E.C."/>
            <person name="Chiamaka E.L."/>
            <person name="Frigard R.A."/>
            <person name="Pippel M."/>
            <person name="Attardo G.M."/>
            <person name="Benoit J.B."/>
            <person name="Bornberg-Bauer E."/>
            <person name="Tobe S.S."/>
        </authorList>
    </citation>
    <scope>NUCLEOTIDE SEQUENCE</scope>
    <source>
        <strain evidence="2">Stay&amp;Tobe</strain>
    </source>
</reference>
<dbReference type="EMBL" id="JASPKZ010007619">
    <property type="protein sequence ID" value="KAJ9583299.1"/>
    <property type="molecule type" value="Genomic_DNA"/>
</dbReference>
<feature type="non-terminal residue" evidence="2">
    <location>
        <position position="1"/>
    </location>
</feature>
<protein>
    <submittedName>
        <fullName evidence="2">Uncharacterized protein</fullName>
    </submittedName>
</protein>
<evidence type="ECO:0000256" key="1">
    <source>
        <dbReference type="SAM" id="SignalP"/>
    </source>
</evidence>
<sequence>ANRNLCNHCTVDVALLQLVLLCLNETCNLLQEFQSCDLTGECALQGLQLQHHVIKLARCRHIGSDFGPSIPQAPFVMLYFCNRME</sequence>
<feature type="signal peptide" evidence="1">
    <location>
        <begin position="1"/>
        <end position="24"/>
    </location>
</feature>
<dbReference type="Proteomes" id="UP001233999">
    <property type="component" value="Unassembled WGS sequence"/>
</dbReference>
<proteinExistence type="predicted"/>
<organism evidence="2 3">
    <name type="scientific">Diploptera punctata</name>
    <name type="common">Pacific beetle cockroach</name>
    <dbReference type="NCBI Taxonomy" id="6984"/>
    <lineage>
        <taxon>Eukaryota</taxon>
        <taxon>Metazoa</taxon>
        <taxon>Ecdysozoa</taxon>
        <taxon>Arthropoda</taxon>
        <taxon>Hexapoda</taxon>
        <taxon>Insecta</taxon>
        <taxon>Pterygota</taxon>
        <taxon>Neoptera</taxon>
        <taxon>Polyneoptera</taxon>
        <taxon>Dictyoptera</taxon>
        <taxon>Blattodea</taxon>
        <taxon>Blaberoidea</taxon>
        <taxon>Blaberidae</taxon>
        <taxon>Diplopterinae</taxon>
        <taxon>Diploptera</taxon>
    </lineage>
</organism>
<dbReference type="AlphaFoldDB" id="A0AAD7ZM76"/>
<name>A0AAD7ZM76_DIPPU</name>
<evidence type="ECO:0000313" key="3">
    <source>
        <dbReference type="Proteomes" id="UP001233999"/>
    </source>
</evidence>
<feature type="non-terminal residue" evidence="2">
    <location>
        <position position="85"/>
    </location>
</feature>
<keyword evidence="1" id="KW-0732">Signal</keyword>
<keyword evidence="3" id="KW-1185">Reference proteome</keyword>
<comment type="caution">
    <text evidence="2">The sequence shown here is derived from an EMBL/GenBank/DDBJ whole genome shotgun (WGS) entry which is preliminary data.</text>
</comment>
<feature type="chain" id="PRO_5041928341" evidence="1">
    <location>
        <begin position="25"/>
        <end position="85"/>
    </location>
</feature>
<reference evidence="2" key="2">
    <citation type="submission" date="2023-05" db="EMBL/GenBank/DDBJ databases">
        <authorList>
            <person name="Fouks B."/>
        </authorList>
    </citation>
    <scope>NUCLEOTIDE SEQUENCE</scope>
    <source>
        <strain evidence="2">Stay&amp;Tobe</strain>
        <tissue evidence="2">Testes</tissue>
    </source>
</reference>
<evidence type="ECO:0000313" key="2">
    <source>
        <dbReference type="EMBL" id="KAJ9583299.1"/>
    </source>
</evidence>
<accession>A0AAD7ZM76</accession>